<protein>
    <recommendedName>
        <fullName evidence="3">RND transporter</fullName>
    </recommendedName>
</protein>
<evidence type="ECO:0008006" key="3">
    <source>
        <dbReference type="Google" id="ProtNLM"/>
    </source>
</evidence>
<feature type="non-terminal residue" evidence="1">
    <location>
        <position position="103"/>
    </location>
</feature>
<proteinExistence type="predicted"/>
<reference evidence="1 2" key="1">
    <citation type="submission" date="2019-05" db="EMBL/GenBank/DDBJ databases">
        <title>Mumia sp. nov., isolated from the intestinal contents of plateau pika (Ochotona curzoniae) in the Qinghai-Tibet plateau of China.</title>
        <authorList>
            <person name="Tian Z."/>
        </authorList>
    </citation>
    <scope>NUCLEOTIDE SEQUENCE [LARGE SCALE GENOMIC DNA]</scope>
    <source>
        <strain evidence="2">527</strain>
    </source>
</reference>
<evidence type="ECO:0000313" key="2">
    <source>
        <dbReference type="Proteomes" id="UP000306740"/>
    </source>
</evidence>
<organism evidence="1 2">
    <name type="scientific">Mumia zhuanghuii</name>
    <dbReference type="NCBI Taxonomy" id="2585211"/>
    <lineage>
        <taxon>Bacteria</taxon>
        <taxon>Bacillati</taxon>
        <taxon>Actinomycetota</taxon>
        <taxon>Actinomycetes</taxon>
        <taxon>Propionibacteriales</taxon>
        <taxon>Nocardioidaceae</taxon>
        <taxon>Mumia</taxon>
    </lineage>
</organism>
<evidence type="ECO:0000313" key="1">
    <source>
        <dbReference type="EMBL" id="TNC48807.1"/>
    </source>
</evidence>
<dbReference type="EMBL" id="VDFR01000032">
    <property type="protein sequence ID" value="TNC48807.1"/>
    <property type="molecule type" value="Genomic_DNA"/>
</dbReference>
<dbReference type="Proteomes" id="UP000306740">
    <property type="component" value="Unassembled WGS sequence"/>
</dbReference>
<accession>A0A5C4MXX6</accession>
<comment type="caution">
    <text evidence="1">The sequence shown here is derived from an EMBL/GenBank/DDBJ whole genome shotgun (WGS) entry which is preliminary data.</text>
</comment>
<dbReference type="AlphaFoldDB" id="A0A5C4MXX6"/>
<name>A0A5C4MXX6_9ACTN</name>
<sequence>MHRSIAGWINHRFTPALTIVFWVLVVGLLGSTAGQLTDVQENEAENWLPTSAESTKALEAAEEFSSPNLIPAVVVYEREGGLQAADLAAAQEDARTFGQRDDL</sequence>
<gene>
    <name evidence="1" type="ORF">FHE65_06450</name>
</gene>